<proteinExistence type="predicted"/>
<protein>
    <recommendedName>
        <fullName evidence="3">Phage protein</fullName>
    </recommendedName>
</protein>
<evidence type="ECO:0000313" key="1">
    <source>
        <dbReference type="EMBL" id="APT74384.1"/>
    </source>
</evidence>
<name>A0ABM6GFL2_9BACT</name>
<keyword evidence="2" id="KW-1185">Reference proteome</keyword>
<sequence>MPVIHNKQCKVCNSEHRTEIEKLLAEGWGTRRISKWLKDKYNESISDNAILNHKKKHWNVSKEIKKRAARKESEELFEEEVKKGLTRLETLRTEREENFKLAKELRTIFFGLLKSGKWKRLHPETFKAMQSLYNTATNQVRYTAAEEFKQLDQDTEDPFVKLMELIKNDKGTNGDDSEEA</sequence>
<evidence type="ECO:0000313" key="2">
    <source>
        <dbReference type="Proteomes" id="UP000185490"/>
    </source>
</evidence>
<gene>
    <name evidence="1" type="ORF">BW47_07755</name>
</gene>
<dbReference type="EMBL" id="CP007389">
    <property type="protein sequence ID" value="APT74384.1"/>
    <property type="molecule type" value="Genomic_DNA"/>
</dbReference>
<organism evidence="1 2">
    <name type="scientific">Thermosipho melanesiensis</name>
    <dbReference type="NCBI Taxonomy" id="46541"/>
    <lineage>
        <taxon>Bacteria</taxon>
        <taxon>Thermotogati</taxon>
        <taxon>Thermotogota</taxon>
        <taxon>Thermotogae</taxon>
        <taxon>Thermotogales</taxon>
        <taxon>Fervidobacteriaceae</taxon>
        <taxon>Thermosipho</taxon>
    </lineage>
</organism>
<accession>A0ABM6GFL2</accession>
<dbReference type="Proteomes" id="UP000185490">
    <property type="component" value="Chromosome"/>
</dbReference>
<evidence type="ECO:0008006" key="3">
    <source>
        <dbReference type="Google" id="ProtNLM"/>
    </source>
</evidence>
<dbReference type="RefSeq" id="WP_012057669.1">
    <property type="nucleotide sequence ID" value="NZ_CP007389.1"/>
</dbReference>
<reference evidence="1 2" key="1">
    <citation type="submission" date="2014-02" db="EMBL/GenBank/DDBJ databases">
        <title>Diversity of Thermotogales isolates from hydrothermal vents.</title>
        <authorList>
            <person name="Haverkamp T.H.A."/>
            <person name="Lossouarn J."/>
            <person name="Geslin C."/>
            <person name="Nesbo C.L."/>
        </authorList>
    </citation>
    <scope>NUCLEOTIDE SEQUENCE [LARGE SCALE GENOMIC DNA]</scope>
    <source>
        <strain evidence="1 2">431</strain>
    </source>
</reference>